<comment type="caution">
    <text evidence="2">The sequence shown here is derived from an EMBL/GenBank/DDBJ whole genome shotgun (WGS) entry which is preliminary data.</text>
</comment>
<feature type="region of interest" description="Disordered" evidence="1">
    <location>
        <begin position="1"/>
        <end position="28"/>
    </location>
</feature>
<reference evidence="2 3" key="1">
    <citation type="submission" date="2019-09" db="EMBL/GenBank/DDBJ databases">
        <title>Bird 10,000 Genomes (B10K) Project - Family phase.</title>
        <authorList>
            <person name="Zhang G."/>
        </authorList>
    </citation>
    <scope>NUCLEOTIDE SEQUENCE [LARGE SCALE GENOMIC DNA]</scope>
    <source>
        <strain evidence="2">B10K-DU-001-78</strain>
        <tissue evidence="2">Muscle</tissue>
    </source>
</reference>
<dbReference type="Proteomes" id="UP000557230">
    <property type="component" value="Unassembled WGS sequence"/>
</dbReference>
<feature type="non-terminal residue" evidence="2">
    <location>
        <position position="118"/>
    </location>
</feature>
<evidence type="ECO:0000256" key="1">
    <source>
        <dbReference type="SAM" id="MobiDB-lite"/>
    </source>
</evidence>
<feature type="non-terminal residue" evidence="2">
    <location>
        <position position="1"/>
    </location>
</feature>
<gene>
    <name evidence="2" type="primary">Cdca2</name>
    <name evidence="2" type="ORF">INDMAC_R15239</name>
</gene>
<dbReference type="AlphaFoldDB" id="A0A7L1G3I1"/>
<evidence type="ECO:0000313" key="2">
    <source>
        <dbReference type="EMBL" id="NXN08607.1"/>
    </source>
</evidence>
<sequence>TLQGGAAGEHALPFSSRENLPGSSPAPLGEECCLTPNRDKAEGACGLSASQGQTPVGFTPERVAEFGLTQENFTTGKAGVAGASPATLKFRRRAAIGARGSPENNSLIQFLAQQRSNR</sequence>
<dbReference type="OrthoDB" id="9947694at2759"/>
<name>A0A7L1G3I1_9PICI</name>
<protein>
    <submittedName>
        <fullName evidence="2">CDCA2 protein</fullName>
    </submittedName>
</protein>
<accession>A0A7L1G3I1</accession>
<evidence type="ECO:0000313" key="3">
    <source>
        <dbReference type="Proteomes" id="UP000557230"/>
    </source>
</evidence>
<organism evidence="2 3">
    <name type="scientific">Indicator maculatus</name>
    <name type="common">spotted honeyguide</name>
    <dbReference type="NCBI Taxonomy" id="545262"/>
    <lineage>
        <taxon>Eukaryota</taxon>
        <taxon>Metazoa</taxon>
        <taxon>Chordata</taxon>
        <taxon>Craniata</taxon>
        <taxon>Vertebrata</taxon>
        <taxon>Euteleostomi</taxon>
        <taxon>Archelosauria</taxon>
        <taxon>Archosauria</taxon>
        <taxon>Dinosauria</taxon>
        <taxon>Saurischia</taxon>
        <taxon>Theropoda</taxon>
        <taxon>Coelurosauria</taxon>
        <taxon>Aves</taxon>
        <taxon>Neognathae</taxon>
        <taxon>Neoaves</taxon>
        <taxon>Telluraves</taxon>
        <taxon>Coraciimorphae</taxon>
        <taxon>Piciformes</taxon>
        <taxon>Indicatoridae</taxon>
        <taxon>Indicator</taxon>
    </lineage>
</organism>
<keyword evidence="3" id="KW-1185">Reference proteome</keyword>
<proteinExistence type="predicted"/>
<dbReference type="EMBL" id="VXBD01002813">
    <property type="protein sequence ID" value="NXN08607.1"/>
    <property type="molecule type" value="Genomic_DNA"/>
</dbReference>